<gene>
    <name evidence="2" type="ORF">SAMN04490184_1563</name>
</gene>
<protein>
    <submittedName>
        <fullName evidence="2">Possible hemagglutinin</fullName>
    </submittedName>
</protein>
<accession>A0ABY0S5K1</accession>
<dbReference type="Proteomes" id="UP000182654">
    <property type="component" value="Chromosome I"/>
</dbReference>
<proteinExistence type="predicted"/>
<dbReference type="InterPro" id="IPR006915">
    <property type="entry name" value="DUF637_hemagglutn_put"/>
</dbReference>
<sequence length="415" mass="42040">MAATAAGGGGVTAAAVGAVASGAATNATVSVINNRGNLGAVFKDVTSSDAIKGYVISGVTAGLTKGLFDGWTGTQTNPNTGAVITSPALNTWTGVGQFAANQALQNGTSTLLSKALGQGGDFGDALKGALFNTLAAASFNAIGDYTHGVLTEGYPPKIVVHAMVGGLLSKATGGDFRTGALAAGINEALVVHLDSLVKGDKTLLSMSSQIVGVLAAASQKDADAKSIEKGGWVAKNATQYNFGEHLPAGLAQYGQASTTLAEYMQKQGYSAEEAAQAQLALAQGQGFDGPQPANEFVKAWAMFMAGELTGVGIAAVLGKMGLWGAKATAIEFLPKATRNSAGQIEANVSQGSAIKTLESNGYIKSISQDGSVTVLTNGEKTYRFYPASTSTGQPSASLTVEGLKKPTAKIRFTEE</sequence>
<reference evidence="2 3" key="1">
    <citation type="submission" date="2016-10" db="EMBL/GenBank/DDBJ databases">
        <authorList>
            <person name="Varghese N."/>
            <person name="Submissions S."/>
        </authorList>
    </citation>
    <scope>NUCLEOTIDE SEQUENCE [LARGE SCALE GENOMIC DNA]</scope>
    <source>
        <strain evidence="2 3">BS2774</strain>
    </source>
</reference>
<name>A0ABY0S5K1_9PSED</name>
<evidence type="ECO:0000313" key="3">
    <source>
        <dbReference type="Proteomes" id="UP000182654"/>
    </source>
</evidence>
<dbReference type="EMBL" id="LT629708">
    <property type="protein sequence ID" value="SDO83304.1"/>
    <property type="molecule type" value="Genomic_DNA"/>
</dbReference>
<evidence type="ECO:0000259" key="1">
    <source>
        <dbReference type="Pfam" id="PF04830"/>
    </source>
</evidence>
<dbReference type="Pfam" id="PF04830">
    <property type="entry name" value="DUF637"/>
    <property type="match status" value="1"/>
</dbReference>
<evidence type="ECO:0000313" key="2">
    <source>
        <dbReference type="EMBL" id="SDO83304.1"/>
    </source>
</evidence>
<keyword evidence="3" id="KW-1185">Reference proteome</keyword>
<feature type="domain" description="DUF637" evidence="1">
    <location>
        <begin position="15"/>
        <end position="183"/>
    </location>
</feature>
<organism evidence="2 3">
    <name type="scientific">Pseudomonas extremorientalis</name>
    <dbReference type="NCBI Taxonomy" id="169669"/>
    <lineage>
        <taxon>Bacteria</taxon>
        <taxon>Pseudomonadati</taxon>
        <taxon>Pseudomonadota</taxon>
        <taxon>Gammaproteobacteria</taxon>
        <taxon>Pseudomonadales</taxon>
        <taxon>Pseudomonadaceae</taxon>
        <taxon>Pseudomonas</taxon>
    </lineage>
</organism>